<dbReference type="GO" id="GO:0010090">
    <property type="term" value="P:trichome morphogenesis"/>
    <property type="evidence" value="ECO:0007669"/>
    <property type="project" value="InterPro"/>
</dbReference>
<protein>
    <submittedName>
        <fullName evidence="2">Zinc finger protein 7</fullName>
    </submittedName>
</protein>
<dbReference type="GO" id="GO:0003700">
    <property type="term" value="F:DNA-binding transcription factor activity"/>
    <property type="evidence" value="ECO:0007669"/>
    <property type="project" value="InterPro"/>
</dbReference>
<dbReference type="InterPro" id="IPR044291">
    <property type="entry name" value="GIS/GIS2/ZFP8"/>
</dbReference>
<accession>A0A1D1XGN9</accession>
<name>A0A1D1XGN9_9ARAE</name>
<dbReference type="PANTHER" id="PTHR46547:SF7">
    <property type="entry name" value="ZINC FINGER PROTEIN GIS"/>
    <property type="match status" value="1"/>
</dbReference>
<reference evidence="2" key="1">
    <citation type="submission" date="2015-07" db="EMBL/GenBank/DDBJ databases">
        <title>Transcriptome Assembly of Anthurium amnicola.</title>
        <authorList>
            <person name="Suzuki J."/>
        </authorList>
    </citation>
    <scope>NUCLEOTIDE SEQUENCE</scope>
</reference>
<dbReference type="GO" id="GO:0009739">
    <property type="term" value="P:response to gibberellin"/>
    <property type="evidence" value="ECO:0007669"/>
    <property type="project" value="InterPro"/>
</dbReference>
<dbReference type="PANTHER" id="PTHR46547">
    <property type="entry name" value="ZINC FINGER PROTEIN GIS"/>
    <property type="match status" value="1"/>
</dbReference>
<proteinExistence type="predicted"/>
<feature type="non-terminal residue" evidence="2">
    <location>
        <position position="1"/>
    </location>
</feature>
<feature type="compositionally biased region" description="Basic residues" evidence="1">
    <location>
        <begin position="8"/>
        <end position="21"/>
    </location>
</feature>
<organism evidence="2">
    <name type="scientific">Anthurium amnicola</name>
    <dbReference type="NCBI Taxonomy" id="1678845"/>
    <lineage>
        <taxon>Eukaryota</taxon>
        <taxon>Viridiplantae</taxon>
        <taxon>Streptophyta</taxon>
        <taxon>Embryophyta</taxon>
        <taxon>Tracheophyta</taxon>
        <taxon>Spermatophyta</taxon>
        <taxon>Magnoliopsida</taxon>
        <taxon>Liliopsida</taxon>
        <taxon>Araceae</taxon>
        <taxon>Pothoideae</taxon>
        <taxon>Potheae</taxon>
        <taxon>Anthurium</taxon>
    </lineage>
</organism>
<feature type="region of interest" description="Disordered" evidence="1">
    <location>
        <begin position="1"/>
        <end position="33"/>
    </location>
</feature>
<sequence>QALGGHQNAHKRERQHARRTHLQSAMAAHHHHHHPAIAEGHVFGLVNYHPLGSLAPAARFGVAHPFEPRPPSHYSPWVGAGHFYGGPGTVSQPITGSPLPGLWRIPAAHGLLPAQHDRAAALPLLGGNESRVLEAMVGVAGGGGGGVVIAGASSPAPAGRSVYESAAGVQDQLSLDLHL</sequence>
<dbReference type="EMBL" id="GDJX01026374">
    <property type="protein sequence ID" value="JAT41562.1"/>
    <property type="molecule type" value="Transcribed_RNA"/>
</dbReference>
<gene>
    <name evidence="2" type="primary">ZFP7_3</name>
    <name evidence="2" type="ORF">g.54333</name>
</gene>
<dbReference type="AlphaFoldDB" id="A0A1D1XGN9"/>
<evidence type="ECO:0000313" key="2">
    <source>
        <dbReference type="EMBL" id="JAT41562.1"/>
    </source>
</evidence>
<evidence type="ECO:0000256" key="1">
    <source>
        <dbReference type="SAM" id="MobiDB-lite"/>
    </source>
</evidence>